<protein>
    <submittedName>
        <fullName evidence="1">Uncharacterized protein</fullName>
    </submittedName>
</protein>
<organism evidence="1 2">
    <name type="scientific">Planctomyces bekefii</name>
    <dbReference type="NCBI Taxonomy" id="1653850"/>
    <lineage>
        <taxon>Bacteria</taxon>
        <taxon>Pseudomonadati</taxon>
        <taxon>Planctomycetota</taxon>
        <taxon>Planctomycetia</taxon>
        <taxon>Planctomycetales</taxon>
        <taxon>Planctomycetaceae</taxon>
        <taxon>Planctomyces</taxon>
    </lineage>
</organism>
<proteinExistence type="predicted"/>
<accession>A0A5C6MDG4</accession>
<gene>
    <name evidence="1" type="ORF">E3A20_03040</name>
</gene>
<evidence type="ECO:0000313" key="2">
    <source>
        <dbReference type="Proteomes" id="UP000321083"/>
    </source>
</evidence>
<keyword evidence="2" id="KW-1185">Reference proteome</keyword>
<reference evidence="1 2" key="2">
    <citation type="submission" date="2019-08" db="EMBL/GenBank/DDBJ databases">
        <authorList>
            <person name="Henke P."/>
        </authorList>
    </citation>
    <scope>NUCLEOTIDE SEQUENCE [LARGE SCALE GENOMIC DNA]</scope>
    <source>
        <strain evidence="1">Phe10_nw2017</strain>
    </source>
</reference>
<evidence type="ECO:0000313" key="1">
    <source>
        <dbReference type="EMBL" id="TWW12199.1"/>
    </source>
</evidence>
<comment type="caution">
    <text evidence="1">The sequence shown here is derived from an EMBL/GenBank/DDBJ whole genome shotgun (WGS) entry which is preliminary data.</text>
</comment>
<dbReference type="AlphaFoldDB" id="A0A5C6MDG4"/>
<sequence length="208" mass="22092">MLGIFGPCFGDDIAGSLKCRVFIGDIECGVFEASEYIEWFLLQWLLSEEQVGEWLQATFASHGGAVAFFGFEGEVEFFEAALVGAGQDLILEFRGQFALFEDGFEDGVSACGQFAGGGQGIFDVAELSFIEATGGFFAVACDKGDGVAVFEESGGAVSPAGADAESGGHLLAECLQVERRLRGAGGLRRNCSSRWLRHGGSWNAVDRT</sequence>
<reference evidence="1 2" key="1">
    <citation type="submission" date="2019-08" db="EMBL/GenBank/DDBJ databases">
        <title>100 year-old enigma solved: identification of Planctomyces bekefii, the type genus and species of the phylum Planctomycetes.</title>
        <authorList>
            <person name="Svetlana D.N."/>
            <person name="Overmann J."/>
        </authorList>
    </citation>
    <scope>NUCLEOTIDE SEQUENCE [LARGE SCALE GENOMIC DNA]</scope>
    <source>
        <strain evidence="1">Phe10_nw2017</strain>
    </source>
</reference>
<dbReference type="Proteomes" id="UP000321083">
    <property type="component" value="Unassembled WGS sequence"/>
</dbReference>
<dbReference type="EMBL" id="SRHE01000031">
    <property type="protein sequence ID" value="TWW12199.1"/>
    <property type="molecule type" value="Genomic_DNA"/>
</dbReference>
<name>A0A5C6MDG4_9PLAN</name>